<evidence type="ECO:0000313" key="9">
    <source>
        <dbReference type="EMBL" id="KAF7296794.1"/>
    </source>
</evidence>
<dbReference type="InterPro" id="IPR003807">
    <property type="entry name" value="DUF202"/>
</dbReference>
<gene>
    <name evidence="9" type="ORF">MIND_00910400</name>
</gene>
<evidence type="ECO:0000256" key="6">
    <source>
        <dbReference type="SAM" id="MobiDB-lite"/>
    </source>
</evidence>
<keyword evidence="3 7" id="KW-0812">Transmembrane</keyword>
<organism evidence="9 10">
    <name type="scientific">Mycena indigotica</name>
    <dbReference type="NCBI Taxonomy" id="2126181"/>
    <lineage>
        <taxon>Eukaryota</taxon>
        <taxon>Fungi</taxon>
        <taxon>Dikarya</taxon>
        <taxon>Basidiomycota</taxon>
        <taxon>Agaricomycotina</taxon>
        <taxon>Agaricomycetes</taxon>
        <taxon>Agaricomycetidae</taxon>
        <taxon>Agaricales</taxon>
        <taxon>Marasmiineae</taxon>
        <taxon>Mycenaceae</taxon>
        <taxon>Mycena</taxon>
    </lineage>
</organism>
<dbReference type="Pfam" id="PF02656">
    <property type="entry name" value="DUF202"/>
    <property type="match status" value="1"/>
</dbReference>
<dbReference type="OrthoDB" id="199599at2759"/>
<feature type="transmembrane region" description="Helical" evidence="7">
    <location>
        <begin position="160"/>
        <end position="181"/>
    </location>
</feature>
<dbReference type="GeneID" id="59348257"/>
<sequence>MSGGAMTPAMSTAAGTPVSRHSNYDDRTPLLSASYPSLHSFTDRDADTSGLGDRVIHLTHRPSFRSFVLDDDPDVDDDHDTVRSARLTPKNRLGVPLLILENRGSVARDHLASERTFLAYVRTSLAIAAAGVALVQLFLVSSSDTELGLLRTDNGRLKTYGRPLAIASIVLALYLLAVGVSRYFSIQAALVDGNFPVSRFRVGFLTAALASLIVAMFAVLLVHAKF</sequence>
<keyword evidence="4 7" id="KW-1133">Transmembrane helix</keyword>
<feature type="domain" description="DUF202" evidence="8">
    <location>
        <begin position="108"/>
        <end position="187"/>
    </location>
</feature>
<evidence type="ECO:0000256" key="7">
    <source>
        <dbReference type="SAM" id="Phobius"/>
    </source>
</evidence>
<dbReference type="PANTHER" id="PTHR34187">
    <property type="entry name" value="FGR18P"/>
    <property type="match status" value="1"/>
</dbReference>
<keyword evidence="5 7" id="KW-0472">Membrane</keyword>
<dbReference type="PANTHER" id="PTHR34187:SF2">
    <property type="entry name" value="DUF202 DOMAIN-CONTAINING PROTEIN"/>
    <property type="match status" value="1"/>
</dbReference>
<accession>A0A8H6SCB6</accession>
<dbReference type="AlphaFoldDB" id="A0A8H6SCB6"/>
<evidence type="ECO:0000256" key="5">
    <source>
        <dbReference type="ARBA" id="ARBA00023136"/>
    </source>
</evidence>
<dbReference type="EMBL" id="JACAZF010000008">
    <property type="protein sequence ID" value="KAF7296794.1"/>
    <property type="molecule type" value="Genomic_DNA"/>
</dbReference>
<reference evidence="9" key="1">
    <citation type="submission" date="2020-05" db="EMBL/GenBank/DDBJ databases">
        <title>Mycena genomes resolve the evolution of fungal bioluminescence.</title>
        <authorList>
            <person name="Tsai I.J."/>
        </authorList>
    </citation>
    <scope>NUCLEOTIDE SEQUENCE</scope>
    <source>
        <strain evidence="9">171206Taipei</strain>
    </source>
</reference>
<protein>
    <recommendedName>
        <fullName evidence="8">DUF202 domain-containing protein</fullName>
    </recommendedName>
</protein>
<feature type="transmembrane region" description="Helical" evidence="7">
    <location>
        <begin position="202"/>
        <end position="224"/>
    </location>
</feature>
<dbReference type="InterPro" id="IPR052053">
    <property type="entry name" value="IM_YidH-like"/>
</dbReference>
<feature type="region of interest" description="Disordered" evidence="6">
    <location>
        <begin position="1"/>
        <end position="25"/>
    </location>
</feature>
<evidence type="ECO:0000313" key="10">
    <source>
        <dbReference type="Proteomes" id="UP000636479"/>
    </source>
</evidence>
<evidence type="ECO:0000256" key="3">
    <source>
        <dbReference type="ARBA" id="ARBA00022692"/>
    </source>
</evidence>
<evidence type="ECO:0000259" key="8">
    <source>
        <dbReference type="Pfam" id="PF02656"/>
    </source>
</evidence>
<dbReference type="RefSeq" id="XP_037217153.1">
    <property type="nucleotide sequence ID" value="XM_037365741.1"/>
</dbReference>
<keyword evidence="10" id="KW-1185">Reference proteome</keyword>
<feature type="transmembrane region" description="Helical" evidence="7">
    <location>
        <begin position="117"/>
        <end position="140"/>
    </location>
</feature>
<name>A0A8H6SCB6_9AGAR</name>
<comment type="caution">
    <text evidence="9">The sequence shown here is derived from an EMBL/GenBank/DDBJ whole genome shotgun (WGS) entry which is preliminary data.</text>
</comment>
<evidence type="ECO:0000256" key="4">
    <source>
        <dbReference type="ARBA" id="ARBA00022989"/>
    </source>
</evidence>
<dbReference type="GO" id="GO:0005886">
    <property type="term" value="C:plasma membrane"/>
    <property type="evidence" value="ECO:0007669"/>
    <property type="project" value="UniProtKB-SubCell"/>
</dbReference>
<dbReference type="Proteomes" id="UP000636479">
    <property type="component" value="Unassembled WGS sequence"/>
</dbReference>
<proteinExistence type="predicted"/>
<evidence type="ECO:0000256" key="1">
    <source>
        <dbReference type="ARBA" id="ARBA00004651"/>
    </source>
</evidence>
<evidence type="ECO:0000256" key="2">
    <source>
        <dbReference type="ARBA" id="ARBA00022475"/>
    </source>
</evidence>
<keyword evidence="2" id="KW-1003">Cell membrane</keyword>
<comment type="subcellular location">
    <subcellularLocation>
        <location evidence="1">Cell membrane</location>
        <topology evidence="1">Multi-pass membrane protein</topology>
    </subcellularLocation>
</comment>